<gene>
    <name evidence="1" type="ORF">AVEN_272837_1</name>
</gene>
<dbReference type="AlphaFoldDB" id="A0A4Y1ZQT4"/>
<dbReference type="EMBL" id="BGPR01227547">
    <property type="protein sequence ID" value="GBL62380.1"/>
    <property type="molecule type" value="Genomic_DNA"/>
</dbReference>
<evidence type="ECO:0000313" key="2">
    <source>
        <dbReference type="Proteomes" id="UP000499080"/>
    </source>
</evidence>
<keyword evidence="2" id="KW-1185">Reference proteome</keyword>
<reference evidence="1 2" key="1">
    <citation type="journal article" date="2019" name="Sci. Rep.">
        <title>Orb-weaving spider Araneus ventricosus genome elucidates the spidroin gene catalogue.</title>
        <authorList>
            <person name="Kono N."/>
            <person name="Nakamura H."/>
            <person name="Ohtoshi R."/>
            <person name="Moran D.A.P."/>
            <person name="Shinohara A."/>
            <person name="Yoshida Y."/>
            <person name="Fujiwara M."/>
            <person name="Mori M."/>
            <person name="Tomita M."/>
            <person name="Arakawa K."/>
        </authorList>
    </citation>
    <scope>NUCLEOTIDE SEQUENCE [LARGE SCALE GENOMIC DNA]</scope>
</reference>
<dbReference type="Proteomes" id="UP000499080">
    <property type="component" value="Unassembled WGS sequence"/>
</dbReference>
<evidence type="ECO:0000313" key="1">
    <source>
        <dbReference type="EMBL" id="GBL62380.1"/>
    </source>
</evidence>
<proteinExistence type="predicted"/>
<accession>A0A4Y1ZQT4</accession>
<sequence>MAIRRWPQYSSYYRGCHSVSGSGSSRWRGVEILKGTLAQVSMVISLQSLWLMPIAERTLAQRLFIVDSGHDANLERDAGPGVISFVIKQCKFRRGTLA</sequence>
<feature type="non-terminal residue" evidence="1">
    <location>
        <position position="98"/>
    </location>
</feature>
<name>A0A4Y1ZQT4_ARAVE</name>
<protein>
    <submittedName>
        <fullName evidence="1">Uncharacterized protein</fullName>
    </submittedName>
</protein>
<organism evidence="1 2">
    <name type="scientific">Araneus ventricosus</name>
    <name type="common">Orbweaver spider</name>
    <name type="synonym">Epeira ventricosa</name>
    <dbReference type="NCBI Taxonomy" id="182803"/>
    <lineage>
        <taxon>Eukaryota</taxon>
        <taxon>Metazoa</taxon>
        <taxon>Ecdysozoa</taxon>
        <taxon>Arthropoda</taxon>
        <taxon>Chelicerata</taxon>
        <taxon>Arachnida</taxon>
        <taxon>Araneae</taxon>
        <taxon>Araneomorphae</taxon>
        <taxon>Entelegynae</taxon>
        <taxon>Araneoidea</taxon>
        <taxon>Araneidae</taxon>
        <taxon>Araneus</taxon>
    </lineage>
</organism>
<comment type="caution">
    <text evidence="1">The sequence shown here is derived from an EMBL/GenBank/DDBJ whole genome shotgun (WGS) entry which is preliminary data.</text>
</comment>